<evidence type="ECO:0000313" key="4">
    <source>
        <dbReference type="Proteomes" id="UP001579974"/>
    </source>
</evidence>
<dbReference type="InterPro" id="IPR000477">
    <property type="entry name" value="RT_dom"/>
</dbReference>
<keyword evidence="3" id="KW-0695">RNA-directed DNA polymerase</keyword>
<gene>
    <name evidence="3" type="primary">ltrA</name>
    <name evidence="3" type="ORF">KKP3000_003910</name>
</gene>
<dbReference type="InterPro" id="IPR030931">
    <property type="entry name" value="Group_II_RT_mat"/>
</dbReference>
<dbReference type="PANTHER" id="PTHR34047:SF8">
    <property type="entry name" value="PROTEIN YKFC"/>
    <property type="match status" value="1"/>
</dbReference>
<feature type="compositionally biased region" description="Polar residues" evidence="1">
    <location>
        <begin position="1"/>
        <end position="13"/>
    </location>
</feature>
<dbReference type="CDD" id="cd01651">
    <property type="entry name" value="RT_G2_intron"/>
    <property type="match status" value="1"/>
</dbReference>
<dbReference type="EC" id="2.7.7.49" evidence="3"/>
<keyword evidence="3" id="KW-0548">Nucleotidyltransferase</keyword>
<dbReference type="Proteomes" id="UP001579974">
    <property type="component" value="Unassembled WGS sequence"/>
</dbReference>
<dbReference type="Pfam" id="PF00078">
    <property type="entry name" value="RVT_1"/>
    <property type="match status" value="1"/>
</dbReference>
<feature type="region of interest" description="Disordered" evidence="1">
    <location>
        <begin position="1"/>
        <end position="23"/>
    </location>
</feature>
<dbReference type="NCBIfam" id="TIGR04416">
    <property type="entry name" value="group_II_RT_mat"/>
    <property type="match status" value="1"/>
</dbReference>
<dbReference type="EMBL" id="JBDXSU010000062">
    <property type="protein sequence ID" value="MFB5193269.1"/>
    <property type="molecule type" value="Genomic_DNA"/>
</dbReference>
<organism evidence="3 4">
    <name type="scientific">Alicyclobacillus fastidiosus</name>
    <dbReference type="NCBI Taxonomy" id="392011"/>
    <lineage>
        <taxon>Bacteria</taxon>
        <taxon>Bacillati</taxon>
        <taxon>Bacillota</taxon>
        <taxon>Bacilli</taxon>
        <taxon>Bacillales</taxon>
        <taxon>Alicyclobacillaceae</taxon>
        <taxon>Alicyclobacillus</taxon>
    </lineage>
</organism>
<name>A0ABV5ALW2_9BACL</name>
<feature type="domain" description="Reverse transcriptase" evidence="2">
    <location>
        <begin position="121"/>
        <end position="359"/>
    </location>
</feature>
<dbReference type="InterPro" id="IPR051083">
    <property type="entry name" value="GrpII_Intron_Splice-Mob/Def"/>
</dbReference>
<dbReference type="InterPro" id="IPR043502">
    <property type="entry name" value="DNA/RNA_pol_sf"/>
</dbReference>
<protein>
    <submittedName>
        <fullName evidence="3">Group II intron reverse transcriptase/maturase</fullName>
        <ecNumber evidence="3">2.7.7.49</ecNumber>
    </submittedName>
</protein>
<dbReference type="Pfam" id="PF13655">
    <property type="entry name" value="RVT_N"/>
    <property type="match status" value="1"/>
</dbReference>
<dbReference type="PROSITE" id="PS50878">
    <property type="entry name" value="RT_POL"/>
    <property type="match status" value="1"/>
</dbReference>
<proteinExistence type="predicted"/>
<dbReference type="InterPro" id="IPR025960">
    <property type="entry name" value="RVT_N"/>
</dbReference>
<comment type="caution">
    <text evidence="3">The sequence shown here is derived from an EMBL/GenBank/DDBJ whole genome shotgun (WGS) entry which is preliminary data.</text>
</comment>
<evidence type="ECO:0000259" key="2">
    <source>
        <dbReference type="PROSITE" id="PS50878"/>
    </source>
</evidence>
<dbReference type="InterPro" id="IPR003615">
    <property type="entry name" value="HNH_nuc"/>
</dbReference>
<keyword evidence="4" id="KW-1185">Reference proteome</keyword>
<dbReference type="InterPro" id="IPR013597">
    <property type="entry name" value="Mat_intron_G2"/>
</dbReference>
<evidence type="ECO:0000256" key="1">
    <source>
        <dbReference type="SAM" id="MobiDB-lite"/>
    </source>
</evidence>
<reference evidence="3 4" key="1">
    <citation type="journal article" date="2024" name="Int. J. Mol. Sci.">
        <title>Exploration of Alicyclobacillus spp. Genome in Search of Antibiotic Resistance.</title>
        <authorList>
            <person name="Bucka-Kolendo J."/>
            <person name="Kiousi D.E."/>
            <person name="Dekowska A."/>
            <person name="Mikolajczuk-Szczyrba A."/>
            <person name="Karadedos D.M."/>
            <person name="Michael P."/>
            <person name="Galanis A."/>
            <person name="Sokolowska B."/>
        </authorList>
    </citation>
    <scope>NUCLEOTIDE SEQUENCE [LARGE SCALE GENOMIC DNA]</scope>
    <source>
        <strain evidence="3 4">KKP 3000</strain>
    </source>
</reference>
<sequence length="618" mass="71680">MNTLAASSESTGSTRKRSPKPSEDRIMVAWLEAQDTSSPNNTFGSGTDWNEIEQHVCRLQRQLANAVEHGNRKAIRHYKWLIRTSQHAKMLAIRTVTQDNNGRKTPGIDGKLYTTSEARNELLTLVNLREKPLPVRRVYIKKKNGKQRPLGIPTIHGRVCQEIHKMAMEPEWDIRFEQNSYGFRPSRSTWDAIEQLFVVLATRRAPQWVIEGDIRGFFDNVAHEKLLNKLAPEDKMFVRRILKAPVIEPKRGRIPSLRGTPQGGIISPLLANIALNGMEEALRELAFKMGFGPQRKKPGINMVVYADDFVISCRTKEQAEQFVPVVSKWLEENVGVELSLEKTKITHIDEGFDFLGFNVRKYDGKLLIKPSKESQLSILRKAKMLLDSNKTAKAETIIRKLNPLLRGWASYYSTAVSTDAFSYCDYRIHKMLWRWIGRRHPNKSAKWMKAKYFARRGNRDWVFTDGTWDLFYMTNMPIIRHTKVQGNRSPFRPSDSNYFEHRRKQLLLKHLNGFQKKIVEKTDGKCGLCGRPISEEHFRKWRLNSENKICFHHVIPHQLGGRSTINNVFVTHRWCHELHYKRYGYDTMPDRPERFLKDSETVINGRVVWKNGSTATDN</sequence>
<dbReference type="CDD" id="cd00085">
    <property type="entry name" value="HNHc"/>
    <property type="match status" value="1"/>
</dbReference>
<dbReference type="RefSeq" id="WP_275472976.1">
    <property type="nucleotide sequence ID" value="NZ_CP162940.1"/>
</dbReference>
<keyword evidence="3" id="KW-0808">Transferase</keyword>
<dbReference type="Gene3D" id="1.10.30.50">
    <property type="match status" value="1"/>
</dbReference>
<dbReference type="GO" id="GO:0003964">
    <property type="term" value="F:RNA-directed DNA polymerase activity"/>
    <property type="evidence" value="ECO:0007669"/>
    <property type="project" value="UniProtKB-KW"/>
</dbReference>
<dbReference type="SUPFAM" id="SSF56672">
    <property type="entry name" value="DNA/RNA polymerases"/>
    <property type="match status" value="1"/>
</dbReference>
<accession>A0ABV5ALW2</accession>
<dbReference type="PANTHER" id="PTHR34047">
    <property type="entry name" value="NUCLEAR INTRON MATURASE 1, MITOCHONDRIAL-RELATED"/>
    <property type="match status" value="1"/>
</dbReference>
<evidence type="ECO:0000313" key="3">
    <source>
        <dbReference type="EMBL" id="MFB5193269.1"/>
    </source>
</evidence>
<dbReference type="Pfam" id="PF08388">
    <property type="entry name" value="GIIM"/>
    <property type="match status" value="1"/>
</dbReference>